<comment type="subcellular location">
    <subcellularLocation>
        <location evidence="1">Nucleus</location>
    </subcellularLocation>
</comment>
<evidence type="ECO:0000256" key="1">
    <source>
        <dbReference type="ARBA" id="ARBA00004123"/>
    </source>
</evidence>
<dbReference type="InterPro" id="IPR040450">
    <property type="entry name" value="TFIIF_beta_HTH"/>
</dbReference>
<dbReference type="Pfam" id="PF02270">
    <property type="entry name" value="TFIIF_beta"/>
    <property type="match status" value="1"/>
</dbReference>
<name>A0A8H6YYR8_9AGAR</name>
<dbReference type="GO" id="GO:0005674">
    <property type="term" value="C:transcription factor TFIIF complex"/>
    <property type="evidence" value="ECO:0007669"/>
    <property type="project" value="InterPro"/>
</dbReference>
<dbReference type="PANTHER" id="PTHR10445:SF0">
    <property type="entry name" value="GENERAL TRANSCRIPTION FACTOR IIF SUBUNIT 2"/>
    <property type="match status" value="1"/>
</dbReference>
<dbReference type="InterPro" id="IPR036390">
    <property type="entry name" value="WH_DNA-bd_sf"/>
</dbReference>
<accession>A0A8H6YYR8</accession>
<comment type="similarity">
    <text evidence="2">Belongs to the TFIIF beta subunit family.</text>
</comment>
<dbReference type="FunFam" id="1.10.10.10:FF:000035">
    <property type="entry name" value="General transcription factor IIF subunit 2"/>
    <property type="match status" value="1"/>
</dbReference>
<dbReference type="Gene3D" id="1.10.10.10">
    <property type="entry name" value="Winged helix-like DNA-binding domain superfamily/Winged helix DNA-binding domain"/>
    <property type="match status" value="1"/>
</dbReference>
<dbReference type="OrthoDB" id="449280at2759"/>
<dbReference type="InterPro" id="IPR040504">
    <property type="entry name" value="TFIIF_beta_N"/>
</dbReference>
<feature type="compositionally biased region" description="Basic and acidic residues" evidence="10">
    <location>
        <begin position="1"/>
        <end position="11"/>
    </location>
</feature>
<gene>
    <name evidence="13" type="ORF">MVEN_00222600</name>
</gene>
<feature type="domain" description="TFIIF beta subunit N-terminal" evidence="12">
    <location>
        <begin position="36"/>
        <end position="177"/>
    </location>
</feature>
<evidence type="ECO:0000256" key="6">
    <source>
        <dbReference type="ARBA" id="ARBA00023163"/>
    </source>
</evidence>
<dbReference type="InterPro" id="IPR011039">
    <property type="entry name" value="TFIIF_interaction"/>
</dbReference>
<evidence type="ECO:0000259" key="11">
    <source>
        <dbReference type="Pfam" id="PF02270"/>
    </source>
</evidence>
<organism evidence="13 14">
    <name type="scientific">Mycena venus</name>
    <dbReference type="NCBI Taxonomy" id="2733690"/>
    <lineage>
        <taxon>Eukaryota</taxon>
        <taxon>Fungi</taxon>
        <taxon>Dikarya</taxon>
        <taxon>Basidiomycota</taxon>
        <taxon>Agaricomycotina</taxon>
        <taxon>Agaricomycetes</taxon>
        <taxon>Agaricomycetidae</taxon>
        <taxon>Agaricales</taxon>
        <taxon>Marasmiineae</taxon>
        <taxon>Mycenaceae</taxon>
        <taxon>Mycena</taxon>
    </lineage>
</organism>
<dbReference type="InterPro" id="IPR003196">
    <property type="entry name" value="TFIIF_beta"/>
</dbReference>
<dbReference type="Pfam" id="PF17683">
    <property type="entry name" value="TFIIF_beta_N"/>
    <property type="match status" value="1"/>
</dbReference>
<keyword evidence="4" id="KW-0805">Transcription regulation</keyword>
<dbReference type="EMBL" id="JACAZI010000002">
    <property type="protein sequence ID" value="KAF7368963.1"/>
    <property type="molecule type" value="Genomic_DNA"/>
</dbReference>
<dbReference type="AlphaFoldDB" id="A0A8H6YYR8"/>
<reference evidence="13" key="1">
    <citation type="submission" date="2020-05" db="EMBL/GenBank/DDBJ databases">
        <title>Mycena genomes resolve the evolution of fungal bioluminescence.</title>
        <authorList>
            <person name="Tsai I.J."/>
        </authorList>
    </citation>
    <scope>NUCLEOTIDE SEQUENCE</scope>
    <source>
        <strain evidence="13">CCC161011</strain>
    </source>
</reference>
<keyword evidence="5" id="KW-0238">DNA-binding</keyword>
<evidence type="ECO:0000256" key="7">
    <source>
        <dbReference type="ARBA" id="ARBA00023242"/>
    </source>
</evidence>
<dbReference type="GO" id="GO:0006367">
    <property type="term" value="P:transcription initiation at RNA polymerase II promoter"/>
    <property type="evidence" value="ECO:0007669"/>
    <property type="project" value="InterPro"/>
</dbReference>
<keyword evidence="14" id="KW-1185">Reference proteome</keyword>
<evidence type="ECO:0000313" key="14">
    <source>
        <dbReference type="Proteomes" id="UP000620124"/>
    </source>
</evidence>
<proteinExistence type="inferred from homology"/>
<dbReference type="Proteomes" id="UP000620124">
    <property type="component" value="Unassembled WGS sequence"/>
</dbReference>
<sequence>MDVADDDKKPFDVPGDDDDAQPDPDEQLMLDQGHGKVWLVKIPKFLLERWTAINQEDVHLATVRVYPNSKPGERTRMFLFLPPNVDPSKNQTPPPSNPNRPHFAHATNYAVDGGAEPDCYELDMVNDNVENQVVIAERPKDPSLSVSTSAAAATPNTRARTTILTGRIKHDCNLRPALTASYRRQMRERHIKYNTPTRQIMRIEDSGIAGGRGAVNRLTSGVSVGADGAFSSMVKTKPKAAKGQFERMARIPRNQLLDLIFQLFRDTPRWGIKPLRERTQQPEVYLKEVLSEVAFLNKTGEYASLWELKDTFKDEGVGALTTFIPHSLMYWQSRNTVAGLSGELISFGDADVKMEGVEDDEDDDDMEEVS</sequence>
<evidence type="ECO:0000256" key="9">
    <source>
        <dbReference type="ARBA" id="ARBA00081863"/>
    </source>
</evidence>
<comment type="caution">
    <text evidence="13">The sequence shown here is derived from an EMBL/GenBank/DDBJ whole genome shotgun (WGS) entry which is preliminary data.</text>
</comment>
<dbReference type="CDD" id="cd07980">
    <property type="entry name" value="TFIIF_beta"/>
    <property type="match status" value="1"/>
</dbReference>
<evidence type="ECO:0000256" key="3">
    <source>
        <dbReference type="ARBA" id="ARBA00021453"/>
    </source>
</evidence>
<feature type="compositionally biased region" description="Acidic residues" evidence="10">
    <location>
        <begin position="14"/>
        <end position="28"/>
    </location>
</feature>
<evidence type="ECO:0000256" key="5">
    <source>
        <dbReference type="ARBA" id="ARBA00023125"/>
    </source>
</evidence>
<evidence type="ECO:0000256" key="8">
    <source>
        <dbReference type="ARBA" id="ARBA00081473"/>
    </source>
</evidence>
<keyword evidence="7" id="KW-0539">Nucleus</keyword>
<evidence type="ECO:0000256" key="4">
    <source>
        <dbReference type="ARBA" id="ARBA00023015"/>
    </source>
</evidence>
<evidence type="ECO:0000313" key="13">
    <source>
        <dbReference type="EMBL" id="KAF7368963.1"/>
    </source>
</evidence>
<evidence type="ECO:0000256" key="2">
    <source>
        <dbReference type="ARBA" id="ARBA00009543"/>
    </source>
</evidence>
<feature type="domain" description="TFIIF beta subunit HTH" evidence="11">
    <location>
        <begin position="249"/>
        <end position="313"/>
    </location>
</feature>
<dbReference type="SUPFAM" id="SSF50916">
    <property type="entry name" value="Rap30/74 interaction domains"/>
    <property type="match status" value="1"/>
</dbReference>
<protein>
    <recommendedName>
        <fullName evidence="3">Transcription initiation factor IIF subunit beta</fullName>
    </recommendedName>
    <alternativeName>
        <fullName evidence="9">TFIIF medium subunit</fullName>
    </alternativeName>
    <alternativeName>
        <fullName evidence="8">TFIIF-beta</fullName>
    </alternativeName>
</protein>
<dbReference type="SUPFAM" id="SSF46785">
    <property type="entry name" value="Winged helix' DNA-binding domain"/>
    <property type="match status" value="1"/>
</dbReference>
<dbReference type="GO" id="GO:0003677">
    <property type="term" value="F:DNA binding"/>
    <property type="evidence" value="ECO:0007669"/>
    <property type="project" value="UniProtKB-KW"/>
</dbReference>
<evidence type="ECO:0000259" key="12">
    <source>
        <dbReference type="Pfam" id="PF17683"/>
    </source>
</evidence>
<keyword evidence="6" id="KW-0804">Transcription</keyword>
<evidence type="ECO:0000256" key="10">
    <source>
        <dbReference type="SAM" id="MobiDB-lite"/>
    </source>
</evidence>
<dbReference type="InterPro" id="IPR036388">
    <property type="entry name" value="WH-like_DNA-bd_sf"/>
</dbReference>
<dbReference type="PANTHER" id="PTHR10445">
    <property type="entry name" value="GENERAL TRANSCRIPTION FACTOR IIF SUBUNIT 2"/>
    <property type="match status" value="1"/>
</dbReference>
<feature type="region of interest" description="Disordered" evidence="10">
    <location>
        <begin position="1"/>
        <end position="30"/>
    </location>
</feature>